<evidence type="ECO:0000313" key="19">
    <source>
        <dbReference type="EMBL" id="ACK76236.1"/>
    </source>
</evidence>
<dbReference type="GO" id="GO:0042025">
    <property type="term" value="C:host cell nucleus"/>
    <property type="evidence" value="ECO:0007669"/>
    <property type="project" value="UniProtKB-SubCell"/>
</dbReference>
<evidence type="ECO:0000256" key="6">
    <source>
        <dbReference type="ARBA" id="ARBA00022741"/>
    </source>
</evidence>
<evidence type="ECO:0000256" key="4">
    <source>
        <dbReference type="ARBA" id="ARBA00022562"/>
    </source>
</evidence>
<dbReference type="Gene3D" id="3.40.1310.10">
    <property type="match status" value="1"/>
</dbReference>
<keyword evidence="11 15" id="KW-0413">Isomerase</keyword>
<dbReference type="SUPFAM" id="SSF52540">
    <property type="entry name" value="P-loop containing nucleoside triphosphate hydrolases"/>
    <property type="match status" value="1"/>
</dbReference>
<dbReference type="GO" id="GO:0003677">
    <property type="term" value="F:DNA binding"/>
    <property type="evidence" value="ECO:0007669"/>
    <property type="project" value="UniProtKB-UniRule"/>
</dbReference>
<dbReference type="InterPro" id="IPR016393">
    <property type="entry name" value="Rep_E1_papillomaV"/>
</dbReference>
<feature type="modified residue" description="Phosphoserine; by host" evidence="15">
    <location>
        <position position="89"/>
    </location>
</feature>
<feature type="region of interest" description="Disordered" evidence="17">
    <location>
        <begin position="113"/>
        <end position="138"/>
    </location>
</feature>
<keyword evidence="10 15" id="KW-0238">DNA-binding</keyword>
<dbReference type="PROSITE" id="PS51206">
    <property type="entry name" value="SF3_HELICASE_1"/>
    <property type="match status" value="1"/>
</dbReference>
<dbReference type="SUPFAM" id="SSF55464">
    <property type="entry name" value="Origin of replication-binding domain, RBD-like"/>
    <property type="match status" value="1"/>
</dbReference>
<dbReference type="InterPro" id="IPR014000">
    <property type="entry name" value="PPV_DNA_helicase_E1_N"/>
</dbReference>
<keyword evidence="20" id="KW-1185">Reference proteome</keyword>
<keyword evidence="15" id="KW-0832">Ubl conjugation</keyword>
<comment type="PTM">
    <text evidence="15">Phosphorylated.</text>
</comment>
<gene>
    <name evidence="15 19" type="primary">E1</name>
</gene>
<comment type="catalytic activity">
    <reaction evidence="13 15 16">
        <text>ATP + H2O = ADP + phosphate + H(+)</text>
        <dbReference type="Rhea" id="RHEA:13065"/>
        <dbReference type="ChEBI" id="CHEBI:15377"/>
        <dbReference type="ChEBI" id="CHEBI:15378"/>
        <dbReference type="ChEBI" id="CHEBI:30616"/>
        <dbReference type="ChEBI" id="CHEBI:43474"/>
        <dbReference type="ChEBI" id="CHEBI:456216"/>
        <dbReference type="EC" id="5.6.2.4"/>
    </reaction>
</comment>
<dbReference type="InterPro" id="IPR027417">
    <property type="entry name" value="P-loop_NTPase"/>
</dbReference>
<reference evidence="19 20" key="1">
    <citation type="journal article" date="2009" name="J. Gen. Virol.">
        <title>Genomic characterization of the first insectivoran papillomavirus reveals an unusually long, second non-coding region and indicates a close relationship to Betapapillomavirus.</title>
        <authorList>
            <person name="Schulz E."/>
            <person name="Gottschling M."/>
            <person name="Bravo I.G."/>
            <person name="Wittstatt U."/>
            <person name="Stockfleth E."/>
            <person name="Nindl I."/>
        </authorList>
    </citation>
    <scope>NUCLEOTIDE SEQUENCE [LARGE SCALE GENOMIC DNA]</scope>
</reference>
<feature type="binding site" evidence="15">
    <location>
        <begin position="425"/>
        <end position="432"/>
    </location>
    <ligand>
        <name>ATP</name>
        <dbReference type="ChEBI" id="CHEBI:30616"/>
    </ligand>
</feature>
<evidence type="ECO:0000256" key="7">
    <source>
        <dbReference type="ARBA" id="ARBA00022801"/>
    </source>
</evidence>
<organism evidence="19 20">
    <name type="scientific">Erinaceus europaeus papillomavirus 1</name>
    <dbReference type="NCBI Taxonomy" id="445217"/>
    <lineage>
        <taxon>Viruses</taxon>
        <taxon>Monodnaviria</taxon>
        <taxon>Shotokuvirae</taxon>
        <taxon>Cossaviricota</taxon>
        <taxon>Papovaviricetes</taxon>
        <taxon>Zurhausenvirales</taxon>
        <taxon>Papillomaviridae</taxon>
        <taxon>Firstpapillomavirinae</taxon>
        <taxon>Dyoetapapillomavirus</taxon>
        <taxon>Dyoetapapillomavirus 1</taxon>
    </lineage>
</organism>
<dbReference type="Pfam" id="PF00524">
    <property type="entry name" value="PPV_E1_N"/>
    <property type="match status" value="1"/>
</dbReference>
<proteinExistence type="inferred from homology"/>
<evidence type="ECO:0000256" key="17">
    <source>
        <dbReference type="SAM" id="MobiDB-lite"/>
    </source>
</evidence>
<dbReference type="KEGG" id="vg:7138861"/>
<keyword evidence="8 15" id="KW-0347">Helicase</keyword>
<dbReference type="Pfam" id="PF20450">
    <property type="entry name" value="PPV_E1_DBD"/>
    <property type="match status" value="1"/>
</dbReference>
<accession>B7TQN9</accession>
<dbReference type="Gene3D" id="3.40.50.300">
    <property type="entry name" value="P-loop containing nucleotide triphosphate hydrolases"/>
    <property type="match status" value="1"/>
</dbReference>
<dbReference type="HAMAP" id="MF_04000">
    <property type="entry name" value="PPV_E1"/>
    <property type="match status" value="1"/>
</dbReference>
<sequence length="597" mass="67585">MSVDDKGTDHDWVILRECEDDSIEDDSLENVFSESTDSSFVSGLIDDACISEVEEGNTLALFNSQEQEEGFRQLSVLKRKLIRTPEQLSPCLSAISISPQSKIKKRLFEDSGHYTNETENTPREVDSADNTGVVGHGSQVTSESSLSLVKDLMRSSNRKATALAKFKDTYGVSFTELSRLFKSNKSCCTDWVLSVYGVSTELIEASKQLLQQSCLFIYLYVSGFIALYLLRFKAAKNRDTVLKLITKVLYCKPEQVVADPPKTRSVPAALYWLKTSTGPGWTYGILPEWISNQTLVSQATKDVFDFSQMVQWAYDNDFDEESVIAYNYALFADEDPNARAWLACLGQAKHVKDCATMVRYYKRAEMKEMTMSAWIHKQLQKVETGQWQEIVRFLRYQEVTFIRFLGVLKNVLKGIPKKNCMVLYGPPNTGKSMFAMSLVHCLRGKVISFCNSKSHFWLQPLVDAKLGLLDDATDACWSYIDTYLRGGLDGNPVSIDCKHKSLAQLKFPPLIITTNCDLTADDLYLYLRSRIQLIQFPNPFPFDENGNAGFELSDRSWKAFFKKLWTQLELSDQEDEGEDGEANATFRCAARKIDGDI</sequence>
<dbReference type="InterPro" id="IPR046935">
    <property type="entry name" value="PPV_E1_DBD_sf"/>
</dbReference>
<evidence type="ECO:0000256" key="3">
    <source>
        <dbReference type="ARBA" id="ARBA00022553"/>
    </source>
</evidence>
<evidence type="ECO:0000256" key="5">
    <source>
        <dbReference type="ARBA" id="ARBA00022705"/>
    </source>
</evidence>
<keyword evidence="3 15" id="KW-0597">Phosphoprotein</keyword>
<evidence type="ECO:0000256" key="2">
    <source>
        <dbReference type="ARBA" id="ARBA00022518"/>
    </source>
</evidence>
<evidence type="ECO:0000256" key="13">
    <source>
        <dbReference type="ARBA" id="ARBA00048988"/>
    </source>
</evidence>
<dbReference type="GO" id="GO:0016887">
    <property type="term" value="F:ATP hydrolysis activity"/>
    <property type="evidence" value="ECO:0007669"/>
    <property type="project" value="RHEA"/>
</dbReference>
<dbReference type="Gene3D" id="1.10.10.510">
    <property type="entry name" value="Zinc finger, large T-antigen D1 domain"/>
    <property type="match status" value="1"/>
</dbReference>
<comment type="subcellular location">
    <subcellularLocation>
        <location evidence="1 15">Host nucleus</location>
    </subcellularLocation>
</comment>
<keyword evidence="7 15" id="KW-0378">Hydrolase</keyword>
<dbReference type="InterPro" id="IPR046832">
    <property type="entry name" value="PPV_E1_DBD"/>
</dbReference>
<feature type="short sequence motif" description="Nuclear export signal" evidence="15">
    <location>
        <begin position="88"/>
        <end position="97"/>
    </location>
</feature>
<dbReference type="GO" id="GO:0005524">
    <property type="term" value="F:ATP binding"/>
    <property type="evidence" value="ECO:0007669"/>
    <property type="project" value="UniProtKB-UniRule"/>
</dbReference>
<comment type="function">
    <text evidence="14 15">ATP-dependent DNA 3'-5' helicase required for initiation of viral DNA replication. It forms a complex with the viral E2 protein. The E1-E2 complex binds to the replication origin which contains binding sites for both proteins. During the initial step, a dimer of E1 interacts with a dimer of protein E2 leading to a complex that binds the viral origin of replication with high specificity. Then, a second dimer of E1 displaces the E2 dimer in an ATP-dependent manner to form the E1 tetramer. Following this, two E1 monomers are added to each half of the site, which results in the formation of two E1 trimers on the viral ori. Subsequently, two hexamers will be created. The double hexamer acts as a bi-directional helicase machinery and unwinds the viral DNA and then recruits the host DNA polymerase to start replication.</text>
</comment>
<dbReference type="Pfam" id="PF00519">
    <property type="entry name" value="PPV_E1_C"/>
    <property type="match status" value="1"/>
</dbReference>
<evidence type="ECO:0000256" key="9">
    <source>
        <dbReference type="ARBA" id="ARBA00022840"/>
    </source>
</evidence>
<evidence type="ECO:0000256" key="10">
    <source>
        <dbReference type="ARBA" id="ARBA00023125"/>
    </source>
</evidence>
<dbReference type="PIRSF" id="PIRSF003383">
    <property type="entry name" value="Rep_E1_papillomaV"/>
    <property type="match status" value="1"/>
</dbReference>
<evidence type="ECO:0000259" key="18">
    <source>
        <dbReference type="PROSITE" id="PS51206"/>
    </source>
</evidence>
<dbReference type="EMBL" id="FJ379293">
    <property type="protein sequence ID" value="ACK76236.1"/>
    <property type="molecule type" value="Genomic_DNA"/>
</dbReference>
<dbReference type="GeneID" id="7138861"/>
<protein>
    <recommendedName>
        <fullName evidence="15 16">Replication protein E1</fullName>
        <ecNumber evidence="15 16">5.6.2.4</ecNumber>
    </recommendedName>
    <alternativeName>
        <fullName evidence="15">ATP-dependent helicase E1</fullName>
    </alternativeName>
    <alternativeName>
        <fullName evidence="15">DNA 3'-5' helicase E1</fullName>
    </alternativeName>
</protein>
<evidence type="ECO:0000256" key="16">
    <source>
        <dbReference type="PIRNR" id="PIRNR003383"/>
    </source>
</evidence>
<keyword evidence="2 15" id="KW-0244">Early protein</keyword>
<comment type="PTM">
    <text evidence="15">Sumoylated.</text>
</comment>
<dbReference type="InterPro" id="IPR001177">
    <property type="entry name" value="PPV_DNA_helicase_E1_C"/>
</dbReference>
<feature type="domain" description="SF3 helicase" evidence="18">
    <location>
        <begin position="399"/>
        <end position="549"/>
    </location>
</feature>
<dbReference type="GO" id="GO:0006260">
    <property type="term" value="P:DNA replication"/>
    <property type="evidence" value="ECO:0007669"/>
    <property type="project" value="UniProtKB-UniRule"/>
</dbReference>
<name>B7TQN9_9PAPI</name>
<feature type="short sequence motif" description="Nuclear localization signal" evidence="15">
    <location>
        <begin position="78"/>
        <end position="80"/>
    </location>
</feature>
<evidence type="ECO:0000256" key="1">
    <source>
        <dbReference type="ARBA" id="ARBA00004147"/>
    </source>
</evidence>
<evidence type="ECO:0000256" key="11">
    <source>
        <dbReference type="ARBA" id="ARBA00023235"/>
    </source>
</evidence>
<dbReference type="EC" id="5.6.2.4" evidence="15 16"/>
<evidence type="ECO:0000313" key="20">
    <source>
        <dbReference type="Proteomes" id="UP000052083"/>
    </source>
</evidence>
<keyword evidence="9 15" id="KW-0067">ATP-binding</keyword>
<dbReference type="InterPro" id="IPR037102">
    <property type="entry name" value="Znf_lg_T-Ag_D1_dom_sf"/>
</dbReference>
<dbReference type="Proteomes" id="UP000052083">
    <property type="component" value="Segment"/>
</dbReference>
<dbReference type="InterPro" id="IPR014015">
    <property type="entry name" value="Helicase_SF3_DNA-vir"/>
</dbReference>
<comment type="similarity">
    <text evidence="15 16">Belongs to the papillomaviridae E1 protein family.</text>
</comment>
<comment type="caution">
    <text evidence="15">Lacks conserved residue(s) required for the propagation of feature annotation.</text>
</comment>
<keyword evidence="5 15" id="KW-0235">DNA replication</keyword>
<evidence type="ECO:0000256" key="12">
    <source>
        <dbReference type="ARBA" id="ARBA00034617"/>
    </source>
</evidence>
<comment type="catalytic activity">
    <reaction evidence="12 15">
        <text>Couples ATP hydrolysis with the unwinding of duplex DNA by translocating in the 3'-5' direction.</text>
        <dbReference type="EC" id="5.6.2.4"/>
    </reaction>
</comment>
<keyword evidence="15" id="KW-1017">Isopeptide bond</keyword>
<evidence type="ECO:0000256" key="15">
    <source>
        <dbReference type="HAMAP-Rule" id="MF_04000"/>
    </source>
</evidence>
<evidence type="ECO:0000256" key="8">
    <source>
        <dbReference type="ARBA" id="ARBA00022806"/>
    </source>
</evidence>
<dbReference type="OrthoDB" id="4795at10239"/>
<comment type="function">
    <text evidence="16">ATP-dependent DNA helicase required for initiation of viral DNA replication. It forms a complex with the viral E2 protein. The E1-E2 complex binds to the replication origin which contains binding sites for both proteins.</text>
</comment>
<dbReference type="GO" id="GO:0043138">
    <property type="term" value="F:3'-5' DNA helicase activity"/>
    <property type="evidence" value="ECO:0007669"/>
    <property type="project" value="UniProtKB-UniRule"/>
</dbReference>
<evidence type="ECO:0000256" key="14">
    <source>
        <dbReference type="ARBA" id="ARBA00093297"/>
    </source>
</evidence>
<comment type="subunit">
    <text evidence="15">Can form hexamers. Interacts with E2 protein; this interaction increases E1 DNA binding specificity. Interacts with host DNA polymerase subunit POLA2. Interacts with host single stranded DNA-binding protein RPA1. Interacts with host TOP1; this interaction stimulates the enzymatic activity of TOP1.</text>
</comment>
<feature type="cross-link" description="Glycyl lysine isopeptide (Lys-Gly) (interchain with G-Cter in SUMO)" evidence="15">
    <location>
        <position position="506"/>
    </location>
</feature>
<dbReference type="RefSeq" id="YP_002427692.1">
    <property type="nucleotide sequence ID" value="NC_011765.1"/>
</dbReference>
<keyword evidence="6 15" id="KW-0547">Nucleotide-binding</keyword>
<keyword evidence="4 15" id="KW-1048">Host nucleus</keyword>